<dbReference type="AlphaFoldDB" id="A0A2T7GC11"/>
<evidence type="ECO:0000256" key="1">
    <source>
        <dbReference type="SAM" id="SignalP"/>
    </source>
</evidence>
<dbReference type="Gene3D" id="3.40.50.1820">
    <property type="entry name" value="alpha/beta hydrolase"/>
    <property type="match status" value="1"/>
</dbReference>
<dbReference type="EMBL" id="QCYH01000001">
    <property type="protein sequence ID" value="PVA11946.1"/>
    <property type="molecule type" value="Genomic_DNA"/>
</dbReference>
<name>A0A2T7GC11_9RHOB</name>
<feature type="signal peptide" evidence="1">
    <location>
        <begin position="1"/>
        <end position="24"/>
    </location>
</feature>
<reference evidence="2 3" key="1">
    <citation type="submission" date="2018-04" db="EMBL/GenBank/DDBJ databases">
        <title>Pelagivirga bohaiensis gen. nov., sp. nov., a bacterium isolated from the Bohai Sea.</title>
        <authorList>
            <person name="Ji X."/>
        </authorList>
    </citation>
    <scope>NUCLEOTIDE SEQUENCE [LARGE SCALE GENOMIC DNA]</scope>
    <source>
        <strain evidence="2 3">BH-SD19</strain>
    </source>
</reference>
<dbReference type="InterPro" id="IPR029058">
    <property type="entry name" value="AB_hydrolase_fold"/>
</dbReference>
<dbReference type="RefSeq" id="WP_108690692.1">
    <property type="nucleotide sequence ID" value="NZ_QCYH01000001.1"/>
</dbReference>
<dbReference type="Pfam" id="PF05990">
    <property type="entry name" value="DUF900"/>
    <property type="match status" value="1"/>
</dbReference>
<gene>
    <name evidence="2" type="ORF">DC366_03225</name>
</gene>
<keyword evidence="3" id="KW-1185">Reference proteome</keyword>
<feature type="chain" id="PRO_5015599421" description="Alpha/beta hydrolase" evidence="1">
    <location>
        <begin position="25"/>
        <end position="348"/>
    </location>
</feature>
<organism evidence="2 3">
    <name type="scientific">Pelagivirga sediminicola</name>
    <dbReference type="NCBI Taxonomy" id="2170575"/>
    <lineage>
        <taxon>Bacteria</taxon>
        <taxon>Pseudomonadati</taxon>
        <taxon>Pseudomonadota</taxon>
        <taxon>Alphaproteobacteria</taxon>
        <taxon>Rhodobacterales</taxon>
        <taxon>Paracoccaceae</taxon>
        <taxon>Pelagivirga</taxon>
    </lineage>
</organism>
<keyword evidence="1" id="KW-0732">Signal</keyword>
<dbReference type="PIRSF" id="PIRSF033909">
    <property type="entry name" value="UCP033909"/>
    <property type="match status" value="1"/>
</dbReference>
<dbReference type="Proteomes" id="UP000244446">
    <property type="component" value="Unassembled WGS sequence"/>
</dbReference>
<dbReference type="PROSITE" id="PS51257">
    <property type="entry name" value="PROKAR_LIPOPROTEIN"/>
    <property type="match status" value="1"/>
</dbReference>
<evidence type="ECO:0008006" key="4">
    <source>
        <dbReference type="Google" id="ProtNLM"/>
    </source>
</evidence>
<sequence length="348" mass="37909">MPFLLRSSRHVVLCAALLLTVSCAPRLVARNALPHPAASIEPVYVATSRKLDRTGPDFGGARSFTLQHFRADISIPPTHETGQIEWSEGAPDTAREFAVVGTRIFANAEEMRRAVRAQHANSEATVFVHGYNNTLSEAMYRFAQMRADFRFPGPGVLFSWQSAGDPRGYIYDRDSVLFARDDLVRTLRLLTQGRGDTVLLVGHSMGAQLTMEALRQIAIGEDRHLLDRVSGVVLISPDIGPDLFRRQVQTIGKLRDPIVVVVSQQDRVLGLASLLFGSKKRLGVIDSPDQVEGLDVRVVDVTALDDGNGPSHFTPVTSAKAVDAIRELAASGGRQQSLLPWTTLGAPG</sequence>
<proteinExistence type="predicted"/>
<dbReference type="InterPro" id="IPR010297">
    <property type="entry name" value="DUF900_hydrolase"/>
</dbReference>
<comment type="caution">
    <text evidence="2">The sequence shown here is derived from an EMBL/GenBank/DDBJ whole genome shotgun (WGS) entry which is preliminary data.</text>
</comment>
<dbReference type="SUPFAM" id="SSF53474">
    <property type="entry name" value="alpha/beta-Hydrolases"/>
    <property type="match status" value="1"/>
</dbReference>
<evidence type="ECO:0000313" key="3">
    <source>
        <dbReference type="Proteomes" id="UP000244446"/>
    </source>
</evidence>
<dbReference type="PANTHER" id="PTHR36513:SF1">
    <property type="entry name" value="TRANSMEMBRANE PROTEIN"/>
    <property type="match status" value="1"/>
</dbReference>
<accession>A0A2T7GC11</accession>
<dbReference type="InterPro" id="IPR014586">
    <property type="entry name" value="UCP033909"/>
</dbReference>
<protein>
    <recommendedName>
        <fullName evidence="4">Alpha/beta hydrolase</fullName>
    </recommendedName>
</protein>
<dbReference type="OrthoDB" id="9797755at2"/>
<evidence type="ECO:0000313" key="2">
    <source>
        <dbReference type="EMBL" id="PVA11946.1"/>
    </source>
</evidence>
<dbReference type="PANTHER" id="PTHR36513">
    <property type="entry name" value="ABC TRANSMEMBRANE TYPE-1 DOMAIN-CONTAINING PROTEIN"/>
    <property type="match status" value="1"/>
</dbReference>